<comment type="similarity">
    <text evidence="1">Belongs to the ACBP family.</text>
</comment>
<sequence>MTVDTATAVASLQSANDINSLKSAIEQALFLDATPGDDRQKLRAARTRLRKLLGEESAAAAAAAASGPPEKSPWAKDSYDVAEFESLADTYEKLNWRIISKPGGATVKPPEYYTLYAHHKQATEGDNSGERPMWAEKGGIDFEGREKWDAWEALKGMDTMAAKEAFVKAYYEFPAKALYKDTRG</sequence>
<dbReference type="EMBL" id="HBFV01001601">
    <property type="protein sequence ID" value="CAD8928773.1"/>
    <property type="molecule type" value="Transcribed_RNA"/>
</dbReference>
<dbReference type="InterPro" id="IPR000582">
    <property type="entry name" value="Acyl-CoA-binding_protein"/>
</dbReference>
<name>A0A7S1CX36_9CHLO</name>
<dbReference type="Pfam" id="PF00887">
    <property type="entry name" value="ACBP"/>
    <property type="match status" value="1"/>
</dbReference>
<evidence type="ECO:0000256" key="1">
    <source>
        <dbReference type="ARBA" id="ARBA00005567"/>
    </source>
</evidence>
<evidence type="ECO:0000256" key="2">
    <source>
        <dbReference type="ARBA" id="ARBA00023121"/>
    </source>
</evidence>
<dbReference type="GO" id="GO:0000062">
    <property type="term" value="F:fatty-acyl-CoA binding"/>
    <property type="evidence" value="ECO:0007669"/>
    <property type="project" value="InterPro"/>
</dbReference>
<gene>
    <name evidence="4" type="ORF">POKL1161_LOCUS1126</name>
</gene>
<dbReference type="PROSITE" id="PS51228">
    <property type="entry name" value="ACB_2"/>
    <property type="match status" value="1"/>
</dbReference>
<keyword evidence="2" id="KW-0446">Lipid-binding</keyword>
<dbReference type="InterPro" id="IPR014352">
    <property type="entry name" value="FERM/acyl-CoA-bd_prot_sf"/>
</dbReference>
<evidence type="ECO:0000313" key="4">
    <source>
        <dbReference type="EMBL" id="CAD8928773.1"/>
    </source>
</evidence>
<dbReference type="InterPro" id="IPR035984">
    <property type="entry name" value="Acyl-CoA-binding_sf"/>
</dbReference>
<dbReference type="PANTHER" id="PTHR23310">
    <property type="entry name" value="ACYL-COA-BINDING PROTEIN, ACBP"/>
    <property type="match status" value="1"/>
</dbReference>
<reference evidence="4" key="1">
    <citation type="submission" date="2021-01" db="EMBL/GenBank/DDBJ databases">
        <authorList>
            <person name="Corre E."/>
            <person name="Pelletier E."/>
            <person name="Niang G."/>
            <person name="Scheremetjew M."/>
            <person name="Finn R."/>
            <person name="Kale V."/>
            <person name="Holt S."/>
            <person name="Cochrane G."/>
            <person name="Meng A."/>
            <person name="Brown T."/>
            <person name="Cohen L."/>
        </authorList>
    </citation>
    <scope>NUCLEOTIDE SEQUENCE</scope>
    <source>
        <strain evidence="4">CCMP2329</strain>
    </source>
</reference>
<dbReference type="Gene3D" id="1.20.80.10">
    <property type="match status" value="1"/>
</dbReference>
<dbReference type="SUPFAM" id="SSF47027">
    <property type="entry name" value="Acyl-CoA binding protein"/>
    <property type="match status" value="1"/>
</dbReference>
<proteinExistence type="inferred from homology"/>
<dbReference type="PANTHER" id="PTHR23310:SF62">
    <property type="entry name" value="ACYL-COA BINDING PROTEIN 1, ISOFORM A"/>
    <property type="match status" value="1"/>
</dbReference>
<protein>
    <recommendedName>
        <fullName evidence="3">ACB domain-containing protein</fullName>
    </recommendedName>
</protein>
<accession>A0A7S1CX36</accession>
<organism evidence="4">
    <name type="scientific">Picochlorum oklahomense</name>
    <dbReference type="NCBI Taxonomy" id="249345"/>
    <lineage>
        <taxon>Eukaryota</taxon>
        <taxon>Viridiplantae</taxon>
        <taxon>Chlorophyta</taxon>
        <taxon>core chlorophytes</taxon>
        <taxon>Trebouxiophyceae</taxon>
        <taxon>Trebouxiophyceae incertae sedis</taxon>
        <taxon>Picochlorum</taxon>
    </lineage>
</organism>
<feature type="domain" description="ACB" evidence="3">
    <location>
        <begin position="87"/>
        <end position="179"/>
    </location>
</feature>
<dbReference type="GO" id="GO:0006631">
    <property type="term" value="P:fatty acid metabolic process"/>
    <property type="evidence" value="ECO:0007669"/>
    <property type="project" value="TreeGrafter"/>
</dbReference>
<dbReference type="AlphaFoldDB" id="A0A7S1CX36"/>
<evidence type="ECO:0000259" key="3">
    <source>
        <dbReference type="PROSITE" id="PS51228"/>
    </source>
</evidence>